<dbReference type="InterPro" id="IPR011138">
    <property type="entry name" value="Cytochrome_b-558"/>
</dbReference>
<dbReference type="STRING" id="413434.SAMN04488132_11014"/>
<evidence type="ECO:0000256" key="1">
    <source>
        <dbReference type="SAM" id="Phobius"/>
    </source>
</evidence>
<dbReference type="AlphaFoldDB" id="A0A1T4QZM9"/>
<protein>
    <submittedName>
        <fullName evidence="2">Succinate dehydrogenase / fumarate reductase cytochrome b subunit</fullName>
    </submittedName>
</protein>
<dbReference type="Proteomes" id="UP000190888">
    <property type="component" value="Unassembled WGS sequence"/>
</dbReference>
<dbReference type="NCBIfam" id="TIGR02046">
    <property type="entry name" value="sdhC_b558_fam"/>
    <property type="match status" value="1"/>
</dbReference>
<feature type="transmembrane region" description="Helical" evidence="1">
    <location>
        <begin position="104"/>
        <end position="128"/>
    </location>
</feature>
<keyword evidence="1" id="KW-0812">Transmembrane</keyword>
<feature type="transmembrane region" description="Helical" evidence="1">
    <location>
        <begin position="61"/>
        <end position="83"/>
    </location>
</feature>
<dbReference type="InterPro" id="IPR034804">
    <property type="entry name" value="SQR/QFR_C/D"/>
</dbReference>
<keyword evidence="1" id="KW-0472">Membrane</keyword>
<gene>
    <name evidence="2" type="ORF">SAMN04488132_11014</name>
</gene>
<keyword evidence="1" id="KW-1133">Transmembrane helix</keyword>
<dbReference type="EMBL" id="FUWH01000010">
    <property type="protein sequence ID" value="SKA09105.1"/>
    <property type="molecule type" value="Genomic_DNA"/>
</dbReference>
<dbReference type="GO" id="GO:0016020">
    <property type="term" value="C:membrane"/>
    <property type="evidence" value="ECO:0007669"/>
    <property type="project" value="InterPro"/>
</dbReference>
<name>A0A1T4QZM9_9BACT</name>
<feature type="transmembrane region" description="Helical" evidence="1">
    <location>
        <begin position="205"/>
        <end position="229"/>
    </location>
</feature>
<reference evidence="2 3" key="1">
    <citation type="submission" date="2017-02" db="EMBL/GenBank/DDBJ databases">
        <authorList>
            <person name="Peterson S.W."/>
        </authorList>
    </citation>
    <scope>NUCLEOTIDE SEQUENCE [LARGE SCALE GENOMIC DNA]</scope>
    <source>
        <strain evidence="2 3">DSM 22335</strain>
    </source>
</reference>
<feature type="transmembrane region" description="Helical" evidence="1">
    <location>
        <begin position="165"/>
        <end position="184"/>
    </location>
</feature>
<keyword evidence="3" id="KW-1185">Reference proteome</keyword>
<accession>A0A1T4QZM9</accession>
<dbReference type="OrthoDB" id="9802842at2"/>
<sequence length="232" mass="25953">MTWKQVFTSSVGKKLVMGFTGIFLILFLIVHVGLNACIWAGDNGEMFNKAAHFMGATVVPRVLEIGLFAGFFLHIIQGYMLAAQNKAKRPVGYAVNYGNRGSKWYSRSMGILGSLILLFLIMHVYHFWTPSRLGGIGNVHELAAVEYNGREYHNLFLEMKMVFESPVVVILYIVACISLAYHLAHGFQSAFRTIGVHNKRYNMMLTALGNGFAIIVPLAFAMMPVSFYLGWV</sequence>
<evidence type="ECO:0000313" key="3">
    <source>
        <dbReference type="Proteomes" id="UP000190888"/>
    </source>
</evidence>
<dbReference type="CDD" id="cd03498">
    <property type="entry name" value="SQR_TypeB_2_TM"/>
    <property type="match status" value="1"/>
</dbReference>
<feature type="transmembrane region" description="Helical" evidence="1">
    <location>
        <begin position="21"/>
        <end position="41"/>
    </location>
</feature>
<organism evidence="2 3">
    <name type="scientific">Sediminibacterium ginsengisoli</name>
    <dbReference type="NCBI Taxonomy" id="413434"/>
    <lineage>
        <taxon>Bacteria</taxon>
        <taxon>Pseudomonadati</taxon>
        <taxon>Bacteroidota</taxon>
        <taxon>Chitinophagia</taxon>
        <taxon>Chitinophagales</taxon>
        <taxon>Chitinophagaceae</taxon>
        <taxon>Sediminibacterium</taxon>
    </lineage>
</organism>
<dbReference type="Gene3D" id="1.20.1300.10">
    <property type="entry name" value="Fumarate reductase/succinate dehydrogenase, transmembrane subunit"/>
    <property type="match status" value="1"/>
</dbReference>
<dbReference type="RefSeq" id="WP_078832267.1">
    <property type="nucleotide sequence ID" value="NZ_FUWH01000010.1"/>
</dbReference>
<evidence type="ECO:0000313" key="2">
    <source>
        <dbReference type="EMBL" id="SKA09105.1"/>
    </source>
</evidence>
<proteinExistence type="predicted"/>
<dbReference type="SUPFAM" id="SSF81343">
    <property type="entry name" value="Fumarate reductase respiratory complex transmembrane subunits"/>
    <property type="match status" value="1"/>
</dbReference>